<protein>
    <recommendedName>
        <fullName evidence="6">Probable transcriptional regulatory protein SAMN02745118_01643</fullName>
    </recommendedName>
</protein>
<dbReference type="GO" id="GO:0003677">
    <property type="term" value="F:DNA binding"/>
    <property type="evidence" value="ECO:0007669"/>
    <property type="project" value="UniProtKB-UniRule"/>
</dbReference>
<dbReference type="FunFam" id="3.30.70.980:FF:000002">
    <property type="entry name" value="Probable transcriptional regulatory protein YebC"/>
    <property type="match status" value="1"/>
</dbReference>
<evidence type="ECO:0000256" key="1">
    <source>
        <dbReference type="ARBA" id="ARBA00008724"/>
    </source>
</evidence>
<evidence type="ECO:0000259" key="9">
    <source>
        <dbReference type="Pfam" id="PF20772"/>
    </source>
</evidence>
<dbReference type="InterPro" id="IPR049083">
    <property type="entry name" value="TACO1_YebC_N"/>
</dbReference>
<dbReference type="Pfam" id="PF01709">
    <property type="entry name" value="Transcrip_reg"/>
    <property type="match status" value="1"/>
</dbReference>
<comment type="similarity">
    <text evidence="1 6">Belongs to the TACO1 family.</text>
</comment>
<dbReference type="InterPro" id="IPR017856">
    <property type="entry name" value="Integrase-like_N"/>
</dbReference>
<dbReference type="OrthoDB" id="9781053at2"/>
<keyword evidence="11" id="KW-1185">Reference proteome</keyword>
<proteinExistence type="inferred from homology"/>
<dbReference type="FunFam" id="1.10.10.200:FF:000002">
    <property type="entry name" value="Probable transcriptional regulatory protein CLM62_37755"/>
    <property type="match status" value="1"/>
</dbReference>
<dbReference type="Gene3D" id="3.30.70.980">
    <property type="match status" value="2"/>
</dbReference>
<dbReference type="RefSeq" id="WP_078810105.1">
    <property type="nucleotide sequence ID" value="NZ_FUWM01000012.1"/>
</dbReference>
<dbReference type="Proteomes" id="UP000190625">
    <property type="component" value="Unassembled WGS sequence"/>
</dbReference>
<dbReference type="NCBIfam" id="NF009044">
    <property type="entry name" value="PRK12378.1"/>
    <property type="match status" value="1"/>
</dbReference>
<organism evidence="10 11">
    <name type="scientific">Selenihalanaerobacter shriftii</name>
    <dbReference type="NCBI Taxonomy" id="142842"/>
    <lineage>
        <taxon>Bacteria</taxon>
        <taxon>Bacillati</taxon>
        <taxon>Bacillota</taxon>
        <taxon>Clostridia</taxon>
        <taxon>Halanaerobiales</taxon>
        <taxon>Halobacteroidaceae</taxon>
        <taxon>Selenihalanaerobacter</taxon>
    </lineage>
</organism>
<evidence type="ECO:0000313" key="10">
    <source>
        <dbReference type="EMBL" id="SJZ71972.1"/>
    </source>
</evidence>
<gene>
    <name evidence="10" type="ORF">SAMN02745118_01643</name>
</gene>
<evidence type="ECO:0000256" key="5">
    <source>
        <dbReference type="ARBA" id="ARBA00023163"/>
    </source>
</evidence>
<feature type="domain" description="TACO1/YebC-like N-terminal" evidence="9">
    <location>
        <begin position="5"/>
        <end position="76"/>
    </location>
</feature>
<dbReference type="Gene3D" id="1.10.10.200">
    <property type="match status" value="1"/>
</dbReference>
<evidence type="ECO:0000256" key="4">
    <source>
        <dbReference type="ARBA" id="ARBA00023125"/>
    </source>
</evidence>
<feature type="compositionally biased region" description="Basic residues" evidence="7">
    <location>
        <begin position="9"/>
        <end position="23"/>
    </location>
</feature>
<dbReference type="GO" id="GO:0005829">
    <property type="term" value="C:cytosol"/>
    <property type="evidence" value="ECO:0007669"/>
    <property type="project" value="TreeGrafter"/>
</dbReference>
<keyword evidence="2 6" id="KW-0963">Cytoplasm</keyword>
<keyword evidence="5 6" id="KW-0804">Transcription</keyword>
<evidence type="ECO:0000259" key="8">
    <source>
        <dbReference type="Pfam" id="PF01709"/>
    </source>
</evidence>
<evidence type="ECO:0000256" key="7">
    <source>
        <dbReference type="SAM" id="MobiDB-lite"/>
    </source>
</evidence>
<dbReference type="InterPro" id="IPR002876">
    <property type="entry name" value="Transcrip_reg_TACO1-like"/>
</dbReference>
<dbReference type="Pfam" id="PF20772">
    <property type="entry name" value="TACO1_YebC_N"/>
    <property type="match status" value="1"/>
</dbReference>
<dbReference type="PANTHER" id="PTHR12532">
    <property type="entry name" value="TRANSLATIONAL ACTIVATOR OF CYTOCHROME C OXIDASE 1"/>
    <property type="match status" value="1"/>
</dbReference>
<evidence type="ECO:0000313" key="11">
    <source>
        <dbReference type="Proteomes" id="UP000190625"/>
    </source>
</evidence>
<reference evidence="11" key="1">
    <citation type="submission" date="2017-02" db="EMBL/GenBank/DDBJ databases">
        <authorList>
            <person name="Varghese N."/>
            <person name="Submissions S."/>
        </authorList>
    </citation>
    <scope>NUCLEOTIDE SEQUENCE [LARGE SCALE GENOMIC DNA]</scope>
    <source>
        <strain evidence="11">ATCC BAA-73</strain>
    </source>
</reference>
<dbReference type="EMBL" id="FUWM01000012">
    <property type="protein sequence ID" value="SJZ71972.1"/>
    <property type="molecule type" value="Genomic_DNA"/>
</dbReference>
<dbReference type="NCBIfam" id="TIGR01033">
    <property type="entry name" value="YebC/PmpR family DNA-binding transcriptional regulator"/>
    <property type="match status" value="1"/>
</dbReference>
<keyword evidence="3 6" id="KW-0805">Transcription regulation</keyword>
<dbReference type="HAMAP" id="MF_00693">
    <property type="entry name" value="Transcrip_reg_TACO1"/>
    <property type="match status" value="1"/>
</dbReference>
<name>A0A1T4MY95_9FIRM</name>
<keyword evidence="4 6" id="KW-0238">DNA-binding</keyword>
<dbReference type="InterPro" id="IPR048300">
    <property type="entry name" value="TACO1_YebC-like_2nd/3rd_dom"/>
</dbReference>
<comment type="subcellular location">
    <subcellularLocation>
        <location evidence="6">Cytoplasm</location>
    </subcellularLocation>
</comment>
<dbReference type="PANTHER" id="PTHR12532:SF6">
    <property type="entry name" value="TRANSCRIPTIONAL REGULATORY PROTEIN YEBC-RELATED"/>
    <property type="match status" value="1"/>
</dbReference>
<evidence type="ECO:0000256" key="6">
    <source>
        <dbReference type="HAMAP-Rule" id="MF_00693"/>
    </source>
</evidence>
<dbReference type="InterPro" id="IPR029072">
    <property type="entry name" value="YebC-like"/>
</dbReference>
<feature type="domain" description="TACO1/YebC-like second and third" evidence="8">
    <location>
        <begin position="82"/>
        <end position="240"/>
    </location>
</feature>
<accession>A0A1T4MY95</accession>
<dbReference type="InterPro" id="IPR026564">
    <property type="entry name" value="Transcrip_reg_TACO1-like_dom3"/>
</dbReference>
<dbReference type="NCBIfam" id="NF001030">
    <property type="entry name" value="PRK00110.1"/>
    <property type="match status" value="1"/>
</dbReference>
<dbReference type="AlphaFoldDB" id="A0A1T4MY95"/>
<feature type="region of interest" description="Disordered" evidence="7">
    <location>
        <begin position="1"/>
        <end position="23"/>
    </location>
</feature>
<sequence>MAGHSKWANIKHKKKKEDKRRGKLFSKLSKKIAVAAREGGGDPEMNSDLRMAIQKAKDNNMPKDNIQRAVDRGTGNLDGVDYERIIYEGYAPAGIALYLDLMSDNRNRTASEIRHILSKRGGNLGEEGCVAWMFDRKGQLIIDRTEEDVDEDEVMMSALEAGAEDITIEEDMIEIISLPSDLEEVRETMEEDGYKFDSGDVVMLPQNIIKLDDKSDAKKVLKVIDALEDHDDVQDVYANFDIPDEIMEEIETEEE</sequence>
<dbReference type="GO" id="GO:0006355">
    <property type="term" value="P:regulation of DNA-templated transcription"/>
    <property type="evidence" value="ECO:0007669"/>
    <property type="project" value="UniProtKB-UniRule"/>
</dbReference>
<evidence type="ECO:0000256" key="3">
    <source>
        <dbReference type="ARBA" id="ARBA00023015"/>
    </source>
</evidence>
<dbReference type="SUPFAM" id="SSF75625">
    <property type="entry name" value="YebC-like"/>
    <property type="match status" value="1"/>
</dbReference>
<dbReference type="STRING" id="142842.SAMN02745118_01643"/>
<evidence type="ECO:0000256" key="2">
    <source>
        <dbReference type="ARBA" id="ARBA00022490"/>
    </source>
</evidence>